<dbReference type="AlphaFoldDB" id="R7SD51"/>
<name>R7SD51_CONPW</name>
<dbReference type="Proteomes" id="UP000053558">
    <property type="component" value="Unassembled WGS sequence"/>
</dbReference>
<dbReference type="RefSeq" id="XP_007775663.1">
    <property type="nucleotide sequence ID" value="XM_007777473.1"/>
</dbReference>
<keyword evidence="1" id="KW-0812">Transmembrane</keyword>
<keyword evidence="3" id="KW-1185">Reference proteome</keyword>
<dbReference type="KEGG" id="cput:CONPUDRAFT_25150"/>
<accession>R7SD51</accession>
<dbReference type="EMBL" id="JH711594">
    <property type="protein sequence ID" value="EIW74093.1"/>
    <property type="molecule type" value="Genomic_DNA"/>
</dbReference>
<dbReference type="GeneID" id="19206584"/>
<feature type="non-terminal residue" evidence="2">
    <location>
        <position position="67"/>
    </location>
</feature>
<feature type="non-terminal residue" evidence="2">
    <location>
        <position position="1"/>
    </location>
</feature>
<evidence type="ECO:0000313" key="2">
    <source>
        <dbReference type="EMBL" id="EIW74093.1"/>
    </source>
</evidence>
<organism evidence="2 3">
    <name type="scientific">Coniophora puteana (strain RWD-64-598)</name>
    <name type="common">Brown rot fungus</name>
    <dbReference type="NCBI Taxonomy" id="741705"/>
    <lineage>
        <taxon>Eukaryota</taxon>
        <taxon>Fungi</taxon>
        <taxon>Dikarya</taxon>
        <taxon>Basidiomycota</taxon>
        <taxon>Agaricomycotina</taxon>
        <taxon>Agaricomycetes</taxon>
        <taxon>Agaricomycetidae</taxon>
        <taxon>Boletales</taxon>
        <taxon>Coniophorineae</taxon>
        <taxon>Coniophoraceae</taxon>
        <taxon>Coniophora</taxon>
    </lineage>
</organism>
<proteinExistence type="predicted"/>
<protein>
    <submittedName>
        <fullName evidence="2">Uncharacterized protein</fullName>
    </submittedName>
</protein>
<reference evidence="3" key="1">
    <citation type="journal article" date="2012" name="Science">
        <title>The Paleozoic origin of enzymatic lignin decomposition reconstructed from 31 fungal genomes.</title>
        <authorList>
            <person name="Floudas D."/>
            <person name="Binder M."/>
            <person name="Riley R."/>
            <person name="Barry K."/>
            <person name="Blanchette R.A."/>
            <person name="Henrissat B."/>
            <person name="Martinez A.T."/>
            <person name="Otillar R."/>
            <person name="Spatafora J.W."/>
            <person name="Yadav J.S."/>
            <person name="Aerts A."/>
            <person name="Benoit I."/>
            <person name="Boyd A."/>
            <person name="Carlson A."/>
            <person name="Copeland A."/>
            <person name="Coutinho P.M."/>
            <person name="de Vries R.P."/>
            <person name="Ferreira P."/>
            <person name="Findley K."/>
            <person name="Foster B."/>
            <person name="Gaskell J."/>
            <person name="Glotzer D."/>
            <person name="Gorecki P."/>
            <person name="Heitman J."/>
            <person name="Hesse C."/>
            <person name="Hori C."/>
            <person name="Igarashi K."/>
            <person name="Jurgens J.A."/>
            <person name="Kallen N."/>
            <person name="Kersten P."/>
            <person name="Kohler A."/>
            <person name="Kuees U."/>
            <person name="Kumar T.K.A."/>
            <person name="Kuo A."/>
            <person name="LaButti K."/>
            <person name="Larrondo L.F."/>
            <person name="Lindquist E."/>
            <person name="Ling A."/>
            <person name="Lombard V."/>
            <person name="Lucas S."/>
            <person name="Lundell T."/>
            <person name="Martin R."/>
            <person name="McLaughlin D.J."/>
            <person name="Morgenstern I."/>
            <person name="Morin E."/>
            <person name="Murat C."/>
            <person name="Nagy L.G."/>
            <person name="Nolan M."/>
            <person name="Ohm R.A."/>
            <person name="Patyshakuliyeva A."/>
            <person name="Rokas A."/>
            <person name="Ruiz-Duenas F.J."/>
            <person name="Sabat G."/>
            <person name="Salamov A."/>
            <person name="Samejima M."/>
            <person name="Schmutz J."/>
            <person name="Slot J.C."/>
            <person name="St John F."/>
            <person name="Stenlid J."/>
            <person name="Sun H."/>
            <person name="Sun S."/>
            <person name="Syed K."/>
            <person name="Tsang A."/>
            <person name="Wiebenga A."/>
            <person name="Young D."/>
            <person name="Pisabarro A."/>
            <person name="Eastwood D.C."/>
            <person name="Martin F."/>
            <person name="Cullen D."/>
            <person name="Grigoriev I.V."/>
            <person name="Hibbett D.S."/>
        </authorList>
    </citation>
    <scope>NUCLEOTIDE SEQUENCE [LARGE SCALE GENOMIC DNA]</scope>
    <source>
        <strain evidence="3">RWD-64-598 SS2</strain>
    </source>
</reference>
<keyword evidence="1" id="KW-0472">Membrane</keyword>
<sequence length="67" mass="7719">LHKEELPARFKLTELIIEHFDAEYSNLASEIKATAGRISFTSDLWSLPTFLPFMAITAHYLFFTRNG</sequence>
<evidence type="ECO:0000256" key="1">
    <source>
        <dbReference type="SAM" id="Phobius"/>
    </source>
</evidence>
<feature type="transmembrane region" description="Helical" evidence="1">
    <location>
        <begin position="44"/>
        <end position="63"/>
    </location>
</feature>
<gene>
    <name evidence="2" type="ORF">CONPUDRAFT_25150</name>
</gene>
<dbReference type="OMA" id="AHHCHED"/>
<evidence type="ECO:0000313" key="3">
    <source>
        <dbReference type="Proteomes" id="UP000053558"/>
    </source>
</evidence>
<dbReference type="OrthoDB" id="3259770at2759"/>
<keyword evidence="1" id="KW-1133">Transmembrane helix</keyword>